<evidence type="ECO:0000313" key="3">
    <source>
        <dbReference type="Proteomes" id="UP001359485"/>
    </source>
</evidence>
<protein>
    <submittedName>
        <fullName evidence="2">Uncharacterized protein</fullName>
    </submittedName>
</protein>
<gene>
    <name evidence="2" type="ORF">RUM44_008598</name>
</gene>
<name>A0ABR1BD55_POLSC</name>
<feature type="region of interest" description="Disordered" evidence="1">
    <location>
        <begin position="1"/>
        <end position="38"/>
    </location>
</feature>
<sequence>MEMRGKRGQVAKEVGDEGSFISGRGKNQPEINQEAPRQLAHSTIHPLASYPTFSILEKDEKRKSQGLNHIRFPIIYQIPLDGRRLRNRLRGKEPNFPMRKKILRGAD</sequence>
<proteinExistence type="predicted"/>
<dbReference type="Proteomes" id="UP001359485">
    <property type="component" value="Unassembled WGS sequence"/>
</dbReference>
<dbReference type="EMBL" id="JAWJWF010000002">
    <property type="protein sequence ID" value="KAK6638170.1"/>
    <property type="molecule type" value="Genomic_DNA"/>
</dbReference>
<organism evidence="2 3">
    <name type="scientific">Polyplax serrata</name>
    <name type="common">Common mouse louse</name>
    <dbReference type="NCBI Taxonomy" id="468196"/>
    <lineage>
        <taxon>Eukaryota</taxon>
        <taxon>Metazoa</taxon>
        <taxon>Ecdysozoa</taxon>
        <taxon>Arthropoda</taxon>
        <taxon>Hexapoda</taxon>
        <taxon>Insecta</taxon>
        <taxon>Pterygota</taxon>
        <taxon>Neoptera</taxon>
        <taxon>Paraneoptera</taxon>
        <taxon>Psocodea</taxon>
        <taxon>Troctomorpha</taxon>
        <taxon>Phthiraptera</taxon>
        <taxon>Anoplura</taxon>
        <taxon>Polyplacidae</taxon>
        <taxon>Polyplax</taxon>
    </lineage>
</organism>
<comment type="caution">
    <text evidence="2">The sequence shown here is derived from an EMBL/GenBank/DDBJ whole genome shotgun (WGS) entry which is preliminary data.</text>
</comment>
<keyword evidence="3" id="KW-1185">Reference proteome</keyword>
<reference evidence="2 3" key="1">
    <citation type="submission" date="2023-09" db="EMBL/GenBank/DDBJ databases">
        <title>Genomes of two closely related lineages of the louse Polyplax serrata with different host specificities.</title>
        <authorList>
            <person name="Martinu J."/>
            <person name="Tarabai H."/>
            <person name="Stefka J."/>
            <person name="Hypsa V."/>
        </authorList>
    </citation>
    <scope>NUCLEOTIDE SEQUENCE [LARGE SCALE GENOMIC DNA]</scope>
    <source>
        <strain evidence="2">98ZLc_SE</strain>
    </source>
</reference>
<evidence type="ECO:0000313" key="2">
    <source>
        <dbReference type="EMBL" id="KAK6638170.1"/>
    </source>
</evidence>
<evidence type="ECO:0000256" key="1">
    <source>
        <dbReference type="SAM" id="MobiDB-lite"/>
    </source>
</evidence>
<accession>A0ABR1BD55</accession>